<name>A0ABQ9L709_HEVBR</name>
<evidence type="ECO:0000313" key="4">
    <source>
        <dbReference type="EMBL" id="KAJ9159211.1"/>
    </source>
</evidence>
<accession>A0ABQ9L709</accession>
<keyword evidence="5" id="KW-1185">Reference proteome</keyword>
<organism evidence="4 5">
    <name type="scientific">Hevea brasiliensis</name>
    <name type="common">Para rubber tree</name>
    <name type="synonym">Siphonia brasiliensis</name>
    <dbReference type="NCBI Taxonomy" id="3981"/>
    <lineage>
        <taxon>Eukaryota</taxon>
        <taxon>Viridiplantae</taxon>
        <taxon>Streptophyta</taxon>
        <taxon>Embryophyta</taxon>
        <taxon>Tracheophyta</taxon>
        <taxon>Spermatophyta</taxon>
        <taxon>Magnoliopsida</taxon>
        <taxon>eudicotyledons</taxon>
        <taxon>Gunneridae</taxon>
        <taxon>Pentapetalae</taxon>
        <taxon>rosids</taxon>
        <taxon>fabids</taxon>
        <taxon>Malpighiales</taxon>
        <taxon>Euphorbiaceae</taxon>
        <taxon>Crotonoideae</taxon>
        <taxon>Micrandreae</taxon>
        <taxon>Hevea</taxon>
    </lineage>
</organism>
<dbReference type="InterPro" id="IPR008271">
    <property type="entry name" value="Ser/Thr_kinase_AS"/>
</dbReference>
<evidence type="ECO:0000313" key="5">
    <source>
        <dbReference type="Proteomes" id="UP001174677"/>
    </source>
</evidence>
<reference evidence="4" key="1">
    <citation type="journal article" date="2023" name="Plant Biotechnol. J.">
        <title>Chromosome-level wild Hevea brasiliensis genome provides new tools for genomic-assisted breeding and valuable loci to elevate rubber yield.</title>
        <authorList>
            <person name="Cheng H."/>
            <person name="Song X."/>
            <person name="Hu Y."/>
            <person name="Wu T."/>
            <person name="Yang Q."/>
            <person name="An Z."/>
            <person name="Feng S."/>
            <person name="Deng Z."/>
            <person name="Wu W."/>
            <person name="Zeng X."/>
            <person name="Tu M."/>
            <person name="Wang X."/>
            <person name="Huang H."/>
        </authorList>
    </citation>
    <scope>NUCLEOTIDE SEQUENCE</scope>
    <source>
        <strain evidence="4">MT/VB/25A 57/8</strain>
    </source>
</reference>
<keyword evidence="1" id="KW-0547">Nucleotide-binding</keyword>
<dbReference type="PANTHER" id="PTHR27001:SF931">
    <property type="entry name" value="OS11G0664100 PROTEIN"/>
    <property type="match status" value="1"/>
</dbReference>
<comment type="caution">
    <text evidence="4">The sequence shown here is derived from an EMBL/GenBank/DDBJ whole genome shotgun (WGS) entry which is preliminary data.</text>
</comment>
<dbReference type="Gene3D" id="1.10.510.10">
    <property type="entry name" value="Transferase(Phosphotransferase) domain 1"/>
    <property type="match status" value="1"/>
</dbReference>
<dbReference type="EMBL" id="JARPOI010000014">
    <property type="protein sequence ID" value="KAJ9159211.1"/>
    <property type="molecule type" value="Genomic_DNA"/>
</dbReference>
<protein>
    <recommendedName>
        <fullName evidence="3">Protein kinase domain-containing protein</fullName>
    </recommendedName>
</protein>
<feature type="domain" description="Protein kinase" evidence="3">
    <location>
        <begin position="1"/>
        <end position="82"/>
    </location>
</feature>
<gene>
    <name evidence="4" type="ORF">P3X46_024732</name>
</gene>
<evidence type="ECO:0000256" key="2">
    <source>
        <dbReference type="ARBA" id="ARBA00022840"/>
    </source>
</evidence>
<dbReference type="PROSITE" id="PS50011">
    <property type="entry name" value="PROTEIN_KINASE_DOM"/>
    <property type="match status" value="1"/>
</dbReference>
<dbReference type="PROSITE" id="PS00108">
    <property type="entry name" value="PROTEIN_KINASE_ST"/>
    <property type="match status" value="1"/>
</dbReference>
<sequence>MKIITGAARAIRELHCHSPPLVYRDLKLDNLLLDKDFTPILADFGAVTPEGEALRLGTSGYTDPIVMNNANYEGKGRFISRI</sequence>
<dbReference type="Pfam" id="PF00069">
    <property type="entry name" value="Pkinase"/>
    <property type="match status" value="1"/>
</dbReference>
<proteinExistence type="predicted"/>
<evidence type="ECO:0000256" key="1">
    <source>
        <dbReference type="ARBA" id="ARBA00022741"/>
    </source>
</evidence>
<keyword evidence="2" id="KW-0067">ATP-binding</keyword>
<dbReference type="InterPro" id="IPR011009">
    <property type="entry name" value="Kinase-like_dom_sf"/>
</dbReference>
<evidence type="ECO:0000259" key="3">
    <source>
        <dbReference type="PROSITE" id="PS50011"/>
    </source>
</evidence>
<dbReference type="InterPro" id="IPR000719">
    <property type="entry name" value="Prot_kinase_dom"/>
</dbReference>
<dbReference type="Proteomes" id="UP001174677">
    <property type="component" value="Chromosome 14"/>
</dbReference>
<dbReference type="PANTHER" id="PTHR27001">
    <property type="entry name" value="OS01G0253100 PROTEIN"/>
    <property type="match status" value="1"/>
</dbReference>
<dbReference type="SUPFAM" id="SSF56112">
    <property type="entry name" value="Protein kinase-like (PK-like)"/>
    <property type="match status" value="1"/>
</dbReference>